<organism evidence="1 2">
    <name type="scientific">Sphingobacterium athyrii</name>
    <dbReference type="NCBI Taxonomy" id="2152717"/>
    <lineage>
        <taxon>Bacteria</taxon>
        <taxon>Pseudomonadati</taxon>
        <taxon>Bacteroidota</taxon>
        <taxon>Sphingobacteriia</taxon>
        <taxon>Sphingobacteriales</taxon>
        <taxon>Sphingobacteriaceae</taxon>
        <taxon>Sphingobacterium</taxon>
    </lineage>
</organism>
<dbReference type="AlphaFoldDB" id="A0A363NNW7"/>
<gene>
    <name evidence="1" type="ORF">DCO56_19995</name>
</gene>
<reference evidence="1 2" key="1">
    <citation type="submission" date="2018-04" db="EMBL/GenBank/DDBJ databases">
        <title>Sphingobacterium sp. M46 Genome.</title>
        <authorList>
            <person name="Cheng J."/>
            <person name="Li Y."/>
        </authorList>
    </citation>
    <scope>NUCLEOTIDE SEQUENCE [LARGE SCALE GENOMIC DNA]</scope>
    <source>
        <strain evidence="1 2">M46</strain>
    </source>
</reference>
<dbReference type="Proteomes" id="UP000250831">
    <property type="component" value="Unassembled WGS sequence"/>
</dbReference>
<keyword evidence="2" id="KW-1185">Reference proteome</keyword>
<dbReference type="EMBL" id="QCXX01000006">
    <property type="protein sequence ID" value="PUV22496.1"/>
    <property type="molecule type" value="Genomic_DNA"/>
</dbReference>
<evidence type="ECO:0000313" key="1">
    <source>
        <dbReference type="EMBL" id="PUV22496.1"/>
    </source>
</evidence>
<accession>A0A363NNW7</accession>
<sequence length="83" mass="9443">MPMPMNFIALKNLLIHTLFIITNFLTSPQKTGAFKSREFGDELLILKGRKSDSTDRLCDQTVRDRYPCGKIVIILTELVNLTS</sequence>
<name>A0A363NNW7_9SPHI</name>
<comment type="caution">
    <text evidence="1">The sequence shown here is derived from an EMBL/GenBank/DDBJ whole genome shotgun (WGS) entry which is preliminary data.</text>
</comment>
<evidence type="ECO:0000313" key="2">
    <source>
        <dbReference type="Proteomes" id="UP000250831"/>
    </source>
</evidence>
<proteinExistence type="predicted"/>
<protein>
    <submittedName>
        <fullName evidence="1">Uncharacterized protein</fullName>
    </submittedName>
</protein>